<gene>
    <name evidence="1" type="ORF">Glove_138g37</name>
</gene>
<accession>A0A397J028</accession>
<evidence type="ECO:0000313" key="1">
    <source>
        <dbReference type="EMBL" id="RHZ80242.1"/>
    </source>
</evidence>
<protein>
    <submittedName>
        <fullName evidence="1">Uncharacterized protein</fullName>
    </submittedName>
</protein>
<keyword evidence="2" id="KW-1185">Reference proteome</keyword>
<organism evidence="1 2">
    <name type="scientific">Diversispora epigaea</name>
    <dbReference type="NCBI Taxonomy" id="1348612"/>
    <lineage>
        <taxon>Eukaryota</taxon>
        <taxon>Fungi</taxon>
        <taxon>Fungi incertae sedis</taxon>
        <taxon>Mucoromycota</taxon>
        <taxon>Glomeromycotina</taxon>
        <taxon>Glomeromycetes</taxon>
        <taxon>Diversisporales</taxon>
        <taxon>Diversisporaceae</taxon>
        <taxon>Diversispora</taxon>
    </lineage>
</organism>
<sequence>MARSSRLFICPQNTQNTNRVHSAIIASFFNTKYVGLNINRTTINKAMQIWTSQAVAVGLSISDAKGRRLN</sequence>
<reference evidence="1 2" key="1">
    <citation type="submission" date="2018-08" db="EMBL/GenBank/DDBJ databases">
        <title>Genome and evolution of the arbuscular mycorrhizal fungus Diversispora epigaea (formerly Glomus versiforme) and its bacterial endosymbionts.</title>
        <authorList>
            <person name="Sun X."/>
            <person name="Fei Z."/>
            <person name="Harrison M."/>
        </authorList>
    </citation>
    <scope>NUCLEOTIDE SEQUENCE [LARGE SCALE GENOMIC DNA]</scope>
    <source>
        <strain evidence="1 2">IT104</strain>
    </source>
</reference>
<dbReference type="Proteomes" id="UP000266861">
    <property type="component" value="Unassembled WGS sequence"/>
</dbReference>
<comment type="caution">
    <text evidence="1">The sequence shown here is derived from an EMBL/GenBank/DDBJ whole genome shotgun (WGS) entry which is preliminary data.</text>
</comment>
<name>A0A397J028_9GLOM</name>
<proteinExistence type="predicted"/>
<evidence type="ECO:0000313" key="2">
    <source>
        <dbReference type="Proteomes" id="UP000266861"/>
    </source>
</evidence>
<dbReference type="EMBL" id="PQFF01000129">
    <property type="protein sequence ID" value="RHZ80242.1"/>
    <property type="molecule type" value="Genomic_DNA"/>
</dbReference>
<dbReference type="AlphaFoldDB" id="A0A397J028"/>
<dbReference type="OrthoDB" id="2416371at2759"/>